<keyword evidence="12" id="KW-1185">Reference proteome</keyword>
<evidence type="ECO:0000256" key="5">
    <source>
        <dbReference type="ARBA" id="ARBA00022741"/>
    </source>
</evidence>
<dbReference type="GO" id="GO:0000166">
    <property type="term" value="F:nucleotide binding"/>
    <property type="evidence" value="ECO:0007669"/>
    <property type="project" value="UniProtKB-KW"/>
</dbReference>
<keyword evidence="3" id="KW-0808">Transferase</keyword>
<keyword evidence="6" id="KW-0693">Viral RNA replication</keyword>
<accession>A0A8S5L056</accession>
<feature type="binding site" evidence="9">
    <location>
        <position position="288"/>
    </location>
    <ligand>
        <name>Mg(2+)</name>
        <dbReference type="ChEBI" id="CHEBI:18420"/>
        <label>2</label>
    </ligand>
</feature>
<evidence type="ECO:0000256" key="4">
    <source>
        <dbReference type="ARBA" id="ARBA00022695"/>
    </source>
</evidence>
<evidence type="ECO:0000313" key="11">
    <source>
        <dbReference type="EMBL" id="DAD50836.1"/>
    </source>
</evidence>
<sequence>MILSTAVVESTLRVCEGAATPRALTVAILLRYGEWDQLVSLRVDPMRYDHAESYYRDAVVTELLRKVQGLPLTVNLHEEAIKSFFESEAQCYRTNERLSPYLEGGSHPLYDERIGRIVRAARKKMTQIIGRPEKTNQGHFGPGATFADRGANTTVAHKMSSNPVLTTLALPFMFDWVDTQWAKAVAAREDSSFSIVRGNRFTSVPKDSTKNRGICIEPSVNLYYQLGVGAILKKRLRATGIELAVPEGPYLPNGLSGIIGLATGIDGQERHKRKARDASSSGSHATVDLSSASDTVCSNIVKLLLPDDWYEILSDLRSPYTLMGDNWVKLEKFSSMGNGYTFELETLIFLCLIMGLASEMGLDYVIGEDVLVYGDDIIVPSEFAGETLAMLKFFGFTPNERKTFCSGHFRESCGGDYFQGANVRPYNLEGDPCEPQELIAYANGLVRLGDRDFISDHFRRHLRRAWFCVLDAIPSHIRRCRGPEHLGDIVIHDHPDYWGYLHDHGDSQMSWIRVYRPARFRRVTWDNFTGRVQLACATLGYGDGTLGIIPRDSVSGYKVGRVSVS</sequence>
<dbReference type="InterPro" id="IPR007096">
    <property type="entry name" value="RNA-dir_Rpol_cat_phage"/>
</dbReference>
<protein>
    <recommendedName>
        <fullName evidence="1">RNA-directed RNA polymerase</fullName>
        <ecNumber evidence="1">2.7.7.48</ecNumber>
    </recommendedName>
    <alternativeName>
        <fullName evidence="7">RNA replicase beta chain</fullName>
    </alternativeName>
</protein>
<dbReference type="PROSITE" id="PS50522">
    <property type="entry name" value="RDRP_PHAGE"/>
    <property type="match status" value="1"/>
</dbReference>
<evidence type="ECO:0000256" key="7">
    <source>
        <dbReference type="ARBA" id="ARBA00030248"/>
    </source>
</evidence>
<evidence type="ECO:0000256" key="3">
    <source>
        <dbReference type="ARBA" id="ARBA00022679"/>
    </source>
</evidence>
<dbReference type="GeneID" id="80398328"/>
<name>A0A8S5L056_9VIRU</name>
<reference evidence="11" key="1">
    <citation type="submission" date="2020-09" db="EMBL/GenBank/DDBJ databases">
        <title>Leviviricetes taxonomy.</title>
        <authorList>
            <person name="Stockdale S.R."/>
            <person name="Callanan J."/>
            <person name="Adriaenssens E.M."/>
            <person name="Kuhn J.H."/>
            <person name="Rumnieks J."/>
            <person name="Shkoporov A."/>
            <person name="Draper L.A."/>
            <person name="Ross P."/>
            <person name="Hill C."/>
        </authorList>
    </citation>
    <scope>NUCLEOTIDE SEQUENCE</scope>
</reference>
<keyword evidence="4" id="KW-0548">Nucleotidyltransferase</keyword>
<organism evidence="11 12">
    <name type="scientific">ssRNA phage SRR5466725_17</name>
    <dbReference type="NCBI Taxonomy" id="2786415"/>
    <lineage>
        <taxon>Viruses</taxon>
        <taxon>Riboviria</taxon>
        <taxon>Orthornavirae</taxon>
        <taxon>Lenarviricota</taxon>
        <taxon>Leviviricetes</taxon>
        <taxon>Norzivirales</taxon>
        <taxon>Fiersviridae</taxon>
        <taxon>Koteshevirus</taxon>
        <taxon>Koteshevirus luticola</taxon>
        <taxon>Gahlinevirus luticola</taxon>
    </lineage>
</organism>
<feature type="binding site" evidence="9">
    <location>
        <position position="376"/>
    </location>
    <ligand>
        <name>Mg(2+)</name>
        <dbReference type="ChEBI" id="CHEBI:18420"/>
        <label>2</label>
    </ligand>
</feature>
<dbReference type="KEGG" id="vg:80398328"/>
<dbReference type="EC" id="2.7.7.48" evidence="1"/>
<dbReference type="Pfam" id="PF03431">
    <property type="entry name" value="RNA_replicase_B"/>
    <property type="match status" value="2"/>
</dbReference>
<evidence type="ECO:0000256" key="6">
    <source>
        <dbReference type="ARBA" id="ARBA00022953"/>
    </source>
</evidence>
<feature type="domain" description="RdRp catalytic" evidence="10">
    <location>
        <begin position="273"/>
        <end position="407"/>
    </location>
</feature>
<evidence type="ECO:0000256" key="2">
    <source>
        <dbReference type="ARBA" id="ARBA00022484"/>
    </source>
</evidence>
<dbReference type="RefSeq" id="YP_010769342.1">
    <property type="nucleotide sequence ID" value="NC_073945.1"/>
</dbReference>
<comment type="cofactor">
    <cofactor evidence="9">
        <name>Mg(2+)</name>
        <dbReference type="ChEBI" id="CHEBI:18420"/>
    </cofactor>
    <text evidence="9">Binds 2 Mg(2+) per subunit.</text>
</comment>
<dbReference type="EMBL" id="BK013640">
    <property type="protein sequence ID" value="DAD50836.1"/>
    <property type="molecule type" value="Genomic_RNA"/>
</dbReference>
<dbReference type="GO" id="GO:0039694">
    <property type="term" value="P:viral RNA genome replication"/>
    <property type="evidence" value="ECO:0007669"/>
    <property type="project" value="InterPro"/>
</dbReference>
<keyword evidence="9" id="KW-0479">Metal-binding</keyword>
<proteinExistence type="predicted"/>
<evidence type="ECO:0000313" key="12">
    <source>
        <dbReference type="Proteomes" id="UP000679324"/>
    </source>
</evidence>
<dbReference type="SUPFAM" id="SSF56672">
    <property type="entry name" value="DNA/RNA polymerases"/>
    <property type="match status" value="1"/>
</dbReference>
<dbReference type="GO" id="GO:0046872">
    <property type="term" value="F:metal ion binding"/>
    <property type="evidence" value="ECO:0007669"/>
    <property type="project" value="UniProtKB-KW"/>
</dbReference>
<keyword evidence="9" id="KW-0460">Magnesium</keyword>
<dbReference type="Proteomes" id="UP000679324">
    <property type="component" value="Segment"/>
</dbReference>
<comment type="catalytic activity">
    <reaction evidence="8">
        <text>RNA(n) + a ribonucleoside 5'-triphosphate = RNA(n+1) + diphosphate</text>
        <dbReference type="Rhea" id="RHEA:21248"/>
        <dbReference type="Rhea" id="RHEA-COMP:14527"/>
        <dbReference type="Rhea" id="RHEA-COMP:17342"/>
        <dbReference type="ChEBI" id="CHEBI:33019"/>
        <dbReference type="ChEBI" id="CHEBI:61557"/>
        <dbReference type="ChEBI" id="CHEBI:140395"/>
        <dbReference type="EC" id="2.7.7.48"/>
    </reaction>
</comment>
<feature type="binding site" evidence="9">
    <location>
        <position position="375"/>
    </location>
    <ligand>
        <name>Mg(2+)</name>
        <dbReference type="ChEBI" id="CHEBI:18420"/>
        <label>2</label>
    </ligand>
</feature>
<evidence type="ECO:0000256" key="1">
    <source>
        <dbReference type="ARBA" id="ARBA00012494"/>
    </source>
</evidence>
<gene>
    <name evidence="11" type="primary">SRR5466725_17_3</name>
</gene>
<evidence type="ECO:0000256" key="9">
    <source>
        <dbReference type="PIRSR" id="PIRSR605093-1"/>
    </source>
</evidence>
<evidence type="ECO:0000259" key="10">
    <source>
        <dbReference type="PROSITE" id="PS50522"/>
    </source>
</evidence>
<keyword evidence="2 11" id="KW-0696">RNA-directed RNA polymerase</keyword>
<evidence type="ECO:0000256" key="8">
    <source>
        <dbReference type="ARBA" id="ARBA00048744"/>
    </source>
</evidence>
<dbReference type="InterPro" id="IPR005093">
    <property type="entry name" value="RNArep_beta"/>
</dbReference>
<dbReference type="GO" id="GO:0003968">
    <property type="term" value="F:RNA-directed RNA polymerase activity"/>
    <property type="evidence" value="ECO:0007669"/>
    <property type="project" value="UniProtKB-KW"/>
</dbReference>
<dbReference type="InterPro" id="IPR043502">
    <property type="entry name" value="DNA/RNA_pol_sf"/>
</dbReference>
<keyword evidence="5" id="KW-0547">Nucleotide-binding</keyword>